<dbReference type="PANTHER" id="PTHR33828:SF1">
    <property type="entry name" value="OS05G0596200 PROTEIN"/>
    <property type="match status" value="1"/>
</dbReference>
<gene>
    <name evidence="2" type="ORF">QJS04_geneDACA015654</name>
</gene>
<sequence length="94" mass="11072">MMEHGLLSLERSKKVYEKKQRWQQQLRLGTPIKPTKPTKQESLRSPKQERTQSSQKPQQASSSRNGDLKPKKRITYSDDDDDEDFMIKPKRSKV</sequence>
<accession>A0AAV9AK29</accession>
<dbReference type="Proteomes" id="UP001179952">
    <property type="component" value="Unassembled WGS sequence"/>
</dbReference>
<proteinExistence type="predicted"/>
<reference evidence="2" key="2">
    <citation type="submission" date="2023-06" db="EMBL/GenBank/DDBJ databases">
        <authorList>
            <person name="Ma L."/>
            <person name="Liu K.-W."/>
            <person name="Li Z."/>
            <person name="Hsiao Y.-Y."/>
            <person name="Qi Y."/>
            <person name="Fu T."/>
            <person name="Tang G."/>
            <person name="Zhang D."/>
            <person name="Sun W.-H."/>
            <person name="Liu D.-K."/>
            <person name="Li Y."/>
            <person name="Chen G.-Z."/>
            <person name="Liu X.-D."/>
            <person name="Liao X.-Y."/>
            <person name="Jiang Y.-T."/>
            <person name="Yu X."/>
            <person name="Hao Y."/>
            <person name="Huang J."/>
            <person name="Zhao X.-W."/>
            <person name="Ke S."/>
            <person name="Chen Y.-Y."/>
            <person name="Wu W.-L."/>
            <person name="Hsu J.-L."/>
            <person name="Lin Y.-F."/>
            <person name="Huang M.-D."/>
            <person name="Li C.-Y."/>
            <person name="Huang L."/>
            <person name="Wang Z.-W."/>
            <person name="Zhao X."/>
            <person name="Zhong W.-Y."/>
            <person name="Peng D.-H."/>
            <person name="Ahmad S."/>
            <person name="Lan S."/>
            <person name="Zhang J.-S."/>
            <person name="Tsai W.-C."/>
            <person name="Van De Peer Y."/>
            <person name="Liu Z.-J."/>
        </authorList>
    </citation>
    <scope>NUCLEOTIDE SEQUENCE</scope>
    <source>
        <strain evidence="2">SCP</strain>
        <tissue evidence="2">Leaves</tissue>
    </source>
</reference>
<dbReference type="EMBL" id="JAUJYN010000008">
    <property type="protein sequence ID" value="KAK1264559.1"/>
    <property type="molecule type" value="Genomic_DNA"/>
</dbReference>
<evidence type="ECO:0000256" key="1">
    <source>
        <dbReference type="SAM" id="MobiDB-lite"/>
    </source>
</evidence>
<reference evidence="2" key="1">
    <citation type="journal article" date="2023" name="Nat. Commun.">
        <title>Diploid and tetraploid genomes of Acorus and the evolution of monocots.</title>
        <authorList>
            <person name="Ma L."/>
            <person name="Liu K.W."/>
            <person name="Li Z."/>
            <person name="Hsiao Y.Y."/>
            <person name="Qi Y."/>
            <person name="Fu T."/>
            <person name="Tang G.D."/>
            <person name="Zhang D."/>
            <person name="Sun W.H."/>
            <person name="Liu D.K."/>
            <person name="Li Y."/>
            <person name="Chen G.Z."/>
            <person name="Liu X.D."/>
            <person name="Liao X.Y."/>
            <person name="Jiang Y.T."/>
            <person name="Yu X."/>
            <person name="Hao Y."/>
            <person name="Huang J."/>
            <person name="Zhao X.W."/>
            <person name="Ke S."/>
            <person name="Chen Y.Y."/>
            <person name="Wu W.L."/>
            <person name="Hsu J.L."/>
            <person name="Lin Y.F."/>
            <person name="Huang M.D."/>
            <person name="Li C.Y."/>
            <person name="Huang L."/>
            <person name="Wang Z.W."/>
            <person name="Zhao X."/>
            <person name="Zhong W.Y."/>
            <person name="Peng D.H."/>
            <person name="Ahmad S."/>
            <person name="Lan S."/>
            <person name="Zhang J.S."/>
            <person name="Tsai W.C."/>
            <person name="Van de Peer Y."/>
            <person name="Liu Z.J."/>
        </authorList>
    </citation>
    <scope>NUCLEOTIDE SEQUENCE</scope>
    <source>
        <strain evidence="2">SCP</strain>
    </source>
</reference>
<dbReference type="AlphaFoldDB" id="A0AAV9AK29"/>
<dbReference type="PANTHER" id="PTHR33828">
    <property type="entry name" value="OS05G0596200 PROTEIN"/>
    <property type="match status" value="1"/>
</dbReference>
<name>A0AAV9AK29_ACOGR</name>
<evidence type="ECO:0000313" key="3">
    <source>
        <dbReference type="Proteomes" id="UP001179952"/>
    </source>
</evidence>
<feature type="compositionally biased region" description="Low complexity" evidence="1">
    <location>
        <begin position="52"/>
        <end position="63"/>
    </location>
</feature>
<keyword evidence="3" id="KW-1185">Reference proteome</keyword>
<organism evidence="2 3">
    <name type="scientific">Acorus gramineus</name>
    <name type="common">Dwarf sweet flag</name>
    <dbReference type="NCBI Taxonomy" id="55184"/>
    <lineage>
        <taxon>Eukaryota</taxon>
        <taxon>Viridiplantae</taxon>
        <taxon>Streptophyta</taxon>
        <taxon>Embryophyta</taxon>
        <taxon>Tracheophyta</taxon>
        <taxon>Spermatophyta</taxon>
        <taxon>Magnoliopsida</taxon>
        <taxon>Liliopsida</taxon>
        <taxon>Acoraceae</taxon>
        <taxon>Acorus</taxon>
    </lineage>
</organism>
<evidence type="ECO:0000313" key="2">
    <source>
        <dbReference type="EMBL" id="KAK1264559.1"/>
    </source>
</evidence>
<protein>
    <submittedName>
        <fullName evidence="2">Uncharacterized protein</fullName>
    </submittedName>
</protein>
<feature type="region of interest" description="Disordered" evidence="1">
    <location>
        <begin position="17"/>
        <end position="94"/>
    </location>
</feature>
<comment type="caution">
    <text evidence="2">The sequence shown here is derived from an EMBL/GenBank/DDBJ whole genome shotgun (WGS) entry which is preliminary data.</text>
</comment>
<feature type="compositionally biased region" description="Basic and acidic residues" evidence="1">
    <location>
        <begin position="38"/>
        <end position="50"/>
    </location>
</feature>